<dbReference type="EMBL" id="UHIO01000001">
    <property type="protein sequence ID" value="SUP44362.1"/>
    <property type="molecule type" value="Genomic_DNA"/>
</dbReference>
<evidence type="ECO:0000313" key="2">
    <source>
        <dbReference type="Proteomes" id="UP000255367"/>
    </source>
</evidence>
<organism evidence="1 2">
    <name type="scientific">Veillonella criceti</name>
    <dbReference type="NCBI Taxonomy" id="103891"/>
    <lineage>
        <taxon>Bacteria</taxon>
        <taxon>Bacillati</taxon>
        <taxon>Bacillota</taxon>
        <taxon>Negativicutes</taxon>
        <taxon>Veillonellales</taxon>
        <taxon>Veillonellaceae</taxon>
        <taxon>Veillonella</taxon>
    </lineage>
</organism>
<evidence type="ECO:0000313" key="1">
    <source>
        <dbReference type="EMBL" id="SUP44362.1"/>
    </source>
</evidence>
<accession>A0A380NN02</accession>
<dbReference type="AlphaFoldDB" id="A0A380NN02"/>
<dbReference type="RefSeq" id="WP_115310736.1">
    <property type="nucleotide sequence ID" value="NZ_UHIO01000001.1"/>
</dbReference>
<sequence length="78" mass="9194">MFNKLVWDEQEFKKAHMCYKKIVKIQDEVFTQEVLDNIINVLVLLDAFSLENIEDEELKLMARVKTLYLLGYINGKAV</sequence>
<reference evidence="1 2" key="1">
    <citation type="submission" date="2018-06" db="EMBL/GenBank/DDBJ databases">
        <authorList>
            <consortium name="Pathogen Informatics"/>
            <person name="Doyle S."/>
        </authorList>
    </citation>
    <scope>NUCLEOTIDE SEQUENCE [LARGE SCALE GENOMIC DNA]</scope>
    <source>
        <strain evidence="1 2">NCTC12020</strain>
    </source>
</reference>
<protein>
    <submittedName>
        <fullName evidence="1">Uncharacterized protein</fullName>
    </submittedName>
</protein>
<dbReference type="Proteomes" id="UP000255367">
    <property type="component" value="Unassembled WGS sequence"/>
</dbReference>
<name>A0A380NN02_9FIRM</name>
<keyword evidence="2" id="KW-1185">Reference proteome</keyword>
<gene>
    <name evidence="1" type="ORF">NCTC12020_01623</name>
</gene>
<proteinExistence type="predicted"/>
<dbReference type="OrthoDB" id="9889476at2"/>